<reference evidence="4" key="1">
    <citation type="submission" date="2018-06" db="EMBL/GenBank/DDBJ databases">
        <authorList>
            <consortium name="Pathogen Informatics"/>
        </authorList>
    </citation>
    <scope>NUCLEOTIDE SEQUENCE [LARGE SCALE GENOMIC DNA]</scope>
    <source>
        <strain evidence="4">NCTC10132</strain>
    </source>
</reference>
<protein>
    <recommendedName>
        <fullName evidence="5">Lipoprotein</fullName>
    </recommendedName>
</protein>
<dbReference type="PROSITE" id="PS51257">
    <property type="entry name" value="PROKAR_LIPOPROTEIN"/>
    <property type="match status" value="1"/>
</dbReference>
<evidence type="ECO:0000313" key="3">
    <source>
        <dbReference type="EMBL" id="SYV97341.1"/>
    </source>
</evidence>
<feature type="coiled-coil region" evidence="1">
    <location>
        <begin position="139"/>
        <end position="219"/>
    </location>
</feature>
<evidence type="ECO:0000256" key="2">
    <source>
        <dbReference type="SAM" id="SignalP"/>
    </source>
</evidence>
<evidence type="ECO:0008006" key="5">
    <source>
        <dbReference type="Google" id="ProtNLM"/>
    </source>
</evidence>
<gene>
    <name evidence="3" type="ORF">NCTC10132_00706</name>
</gene>
<feature type="coiled-coil region" evidence="1">
    <location>
        <begin position="255"/>
        <end position="289"/>
    </location>
</feature>
<accession>A0A3B0QBN5</accession>
<feature type="chain" id="PRO_5017460051" description="Lipoprotein" evidence="2">
    <location>
        <begin position="21"/>
        <end position="542"/>
    </location>
</feature>
<organism evidence="3 4">
    <name type="scientific">Mycoplasmopsis edwardii</name>
    <dbReference type="NCBI Taxonomy" id="53558"/>
    <lineage>
        <taxon>Bacteria</taxon>
        <taxon>Bacillati</taxon>
        <taxon>Mycoplasmatota</taxon>
        <taxon>Mycoplasmoidales</taxon>
        <taxon>Metamycoplasmataceae</taxon>
        <taxon>Mycoplasmopsis</taxon>
    </lineage>
</organism>
<evidence type="ECO:0000256" key="1">
    <source>
        <dbReference type="SAM" id="Coils"/>
    </source>
</evidence>
<dbReference type="EMBL" id="LS991951">
    <property type="protein sequence ID" value="SYV97341.1"/>
    <property type="molecule type" value="Genomic_DNA"/>
</dbReference>
<proteinExistence type="predicted"/>
<dbReference type="RefSeq" id="WP_117275294.1">
    <property type="nucleotide sequence ID" value="NZ_LS991951.1"/>
</dbReference>
<sequence length="542" mass="60961">MTKNNKLSKLLFLLSGVSFISISLSCSVNKNNFFKVKDLNFESTSDRSVLITIKTDLKLNKNIVSKLVYLVNGEKYEKTYSKVNLEQNQVLFEIENLPLNSKINVISIFINNIENNFSNLKTEFVNSKKTDTSNDSINQLELENSKKEAFNEIIKIENKAKKQELQDLLNNAKTKVDANEIRMQAIDYKNKELANNQKAHELRERINVIENETKKQELLNAFNLALNDDNGVPIVNTEIIKNNLQNLSNKIDQAFSDDQSALKNLEVKKQQLRDKIAQISDTAKKTQYERELEKINSITDPSQATTEANTLDNKVTTQKAFEIKKAEAQVEINRLRTKDSAKKTELQSRLDSATTEAQAVTILQEAQDEKAKEDKQIEAKRKVVNEALAKLQDGTDFKNSLVSRKDQAAPFDDASHRTVDLVELDNIVTAINNKIKELKNAAKAAIALAYGLEASGDNTTSYDSLNADVNNETNQTEEKLNELKQKAQAEVAKARNAAIDALGQSEGKELSNKKKALQKLINDPAKTIADLKDLLNRVNKET</sequence>
<keyword evidence="2" id="KW-0732">Signal</keyword>
<feature type="coiled-coil region" evidence="1">
    <location>
        <begin position="421"/>
        <end position="497"/>
    </location>
</feature>
<feature type="signal peptide" evidence="2">
    <location>
        <begin position="1"/>
        <end position="20"/>
    </location>
</feature>
<name>A0A3B0QBN5_9BACT</name>
<dbReference type="Proteomes" id="UP000257559">
    <property type="component" value="Chromosome"/>
</dbReference>
<keyword evidence="1" id="KW-0175">Coiled coil</keyword>
<dbReference type="KEGG" id="medw:NCTC10132_00706"/>
<evidence type="ECO:0000313" key="4">
    <source>
        <dbReference type="Proteomes" id="UP000257559"/>
    </source>
</evidence>
<keyword evidence="4" id="KW-1185">Reference proteome</keyword>
<dbReference type="AlphaFoldDB" id="A0A3B0QBN5"/>